<keyword evidence="1" id="KW-0472">Membrane</keyword>
<dbReference type="AlphaFoldDB" id="A0A0A9CLT6"/>
<evidence type="ECO:0000313" key="2">
    <source>
        <dbReference type="EMBL" id="JAD74355.1"/>
    </source>
</evidence>
<feature type="transmembrane region" description="Helical" evidence="1">
    <location>
        <begin position="33"/>
        <end position="51"/>
    </location>
</feature>
<reference evidence="2" key="2">
    <citation type="journal article" date="2015" name="Data Brief">
        <title>Shoot transcriptome of the giant reed, Arundo donax.</title>
        <authorList>
            <person name="Barrero R.A."/>
            <person name="Guerrero F.D."/>
            <person name="Moolhuijzen P."/>
            <person name="Goolsby J.A."/>
            <person name="Tidwell J."/>
            <person name="Bellgard S.E."/>
            <person name="Bellgard M.I."/>
        </authorList>
    </citation>
    <scope>NUCLEOTIDE SEQUENCE</scope>
    <source>
        <tissue evidence="2">Shoot tissue taken approximately 20 cm above the soil surface</tissue>
    </source>
</reference>
<organism evidence="2">
    <name type="scientific">Arundo donax</name>
    <name type="common">Giant reed</name>
    <name type="synonym">Donax arundinaceus</name>
    <dbReference type="NCBI Taxonomy" id="35708"/>
    <lineage>
        <taxon>Eukaryota</taxon>
        <taxon>Viridiplantae</taxon>
        <taxon>Streptophyta</taxon>
        <taxon>Embryophyta</taxon>
        <taxon>Tracheophyta</taxon>
        <taxon>Spermatophyta</taxon>
        <taxon>Magnoliopsida</taxon>
        <taxon>Liliopsida</taxon>
        <taxon>Poales</taxon>
        <taxon>Poaceae</taxon>
        <taxon>PACMAD clade</taxon>
        <taxon>Arundinoideae</taxon>
        <taxon>Arundineae</taxon>
        <taxon>Arundo</taxon>
    </lineage>
</organism>
<proteinExistence type="predicted"/>
<reference evidence="2" key="1">
    <citation type="submission" date="2014-09" db="EMBL/GenBank/DDBJ databases">
        <authorList>
            <person name="Magalhaes I.L.F."/>
            <person name="Oliveira U."/>
            <person name="Santos F.R."/>
            <person name="Vidigal T.H.D.A."/>
            <person name="Brescovit A.D."/>
            <person name="Santos A.J."/>
        </authorList>
    </citation>
    <scope>NUCLEOTIDE SEQUENCE</scope>
    <source>
        <tissue evidence="2">Shoot tissue taken approximately 20 cm above the soil surface</tissue>
    </source>
</reference>
<dbReference type="EMBL" id="GBRH01223540">
    <property type="protein sequence ID" value="JAD74355.1"/>
    <property type="molecule type" value="Transcribed_RNA"/>
</dbReference>
<keyword evidence="1" id="KW-1133">Transmembrane helix</keyword>
<keyword evidence="1" id="KW-0812">Transmembrane</keyword>
<protein>
    <submittedName>
        <fullName evidence="2">Uncharacterized protein</fullName>
    </submittedName>
</protein>
<accession>A0A0A9CLT6</accession>
<name>A0A0A9CLT6_ARUDO</name>
<sequence>MCVSVIALCPYVISVILHSGVQIHLNLPAGNTIYFLLSVLFHLYPFQFLIFRCRIIRPYGISLSRLTFHCPIII</sequence>
<evidence type="ECO:0000256" key="1">
    <source>
        <dbReference type="SAM" id="Phobius"/>
    </source>
</evidence>